<proteinExistence type="predicted"/>
<evidence type="ECO:0000259" key="1">
    <source>
        <dbReference type="PROSITE" id="PS51186"/>
    </source>
</evidence>
<comment type="caution">
    <text evidence="2">The sequence shown here is derived from an EMBL/GenBank/DDBJ whole genome shotgun (WGS) entry which is preliminary data.</text>
</comment>
<feature type="domain" description="N-acetyltransferase" evidence="1">
    <location>
        <begin position="18"/>
        <end position="224"/>
    </location>
</feature>
<dbReference type="AlphaFoldDB" id="A0ABD3H912"/>
<dbReference type="InterPro" id="IPR016181">
    <property type="entry name" value="Acyl_CoA_acyltransferase"/>
</dbReference>
<dbReference type="CDD" id="cd04301">
    <property type="entry name" value="NAT_SF"/>
    <property type="match status" value="1"/>
</dbReference>
<organism evidence="2 3">
    <name type="scientific">Riccia sorocarpa</name>
    <dbReference type="NCBI Taxonomy" id="122646"/>
    <lineage>
        <taxon>Eukaryota</taxon>
        <taxon>Viridiplantae</taxon>
        <taxon>Streptophyta</taxon>
        <taxon>Embryophyta</taxon>
        <taxon>Marchantiophyta</taxon>
        <taxon>Marchantiopsida</taxon>
        <taxon>Marchantiidae</taxon>
        <taxon>Marchantiales</taxon>
        <taxon>Ricciaceae</taxon>
        <taxon>Riccia</taxon>
    </lineage>
</organism>
<evidence type="ECO:0000313" key="3">
    <source>
        <dbReference type="Proteomes" id="UP001633002"/>
    </source>
</evidence>
<protein>
    <recommendedName>
        <fullName evidence="1">N-acetyltransferase domain-containing protein</fullName>
    </recommendedName>
</protein>
<dbReference type="Pfam" id="PF00583">
    <property type="entry name" value="Acetyltransf_1"/>
    <property type="match status" value="1"/>
</dbReference>
<dbReference type="SUPFAM" id="SSF55729">
    <property type="entry name" value="Acyl-CoA N-acyltransferases (Nat)"/>
    <property type="match status" value="1"/>
</dbReference>
<evidence type="ECO:0000313" key="2">
    <source>
        <dbReference type="EMBL" id="KAL3687788.1"/>
    </source>
</evidence>
<dbReference type="InterPro" id="IPR052810">
    <property type="entry name" value="Plant_NAT"/>
</dbReference>
<reference evidence="2 3" key="1">
    <citation type="submission" date="2024-09" db="EMBL/GenBank/DDBJ databases">
        <title>Chromosome-scale assembly of Riccia sorocarpa.</title>
        <authorList>
            <person name="Paukszto L."/>
        </authorList>
    </citation>
    <scope>NUCLEOTIDE SEQUENCE [LARGE SCALE GENOMIC DNA]</scope>
    <source>
        <strain evidence="2">LP-2024</strain>
        <tissue evidence="2">Aerial parts of the thallus</tissue>
    </source>
</reference>
<dbReference type="EMBL" id="JBJQOH010000004">
    <property type="protein sequence ID" value="KAL3687788.1"/>
    <property type="molecule type" value="Genomic_DNA"/>
</dbReference>
<dbReference type="Proteomes" id="UP001633002">
    <property type="component" value="Unassembled WGS sequence"/>
</dbReference>
<keyword evidence="3" id="KW-1185">Reference proteome</keyword>
<name>A0ABD3H912_9MARC</name>
<dbReference type="PANTHER" id="PTHR47370:SF10">
    <property type="entry name" value="N-ACETYLTRANSFERASE HLS1-RELATED"/>
    <property type="match status" value="1"/>
</dbReference>
<gene>
    <name evidence="2" type="ORF">R1sor_014097</name>
</gene>
<dbReference type="Gene3D" id="3.40.630.30">
    <property type="match status" value="1"/>
</dbReference>
<dbReference type="InterPro" id="IPR000182">
    <property type="entry name" value="GNAT_dom"/>
</dbReference>
<dbReference type="PROSITE" id="PS51186">
    <property type="entry name" value="GNAT"/>
    <property type="match status" value="1"/>
</dbReference>
<accession>A0ABD3H912</accession>
<sequence length="469" mass="52200">MGTVVPTTSSGGCVVGDVIVRFYNKTGDAEKVLALERKCEAGENGNGLTLLQDLLGDPLSRVRHYAMYAILVAEMNCEIVGVIRAGIKNVVCGMSQGEWVKAGSRRTSSCSRSEEVAAPVYARAAYLLGLRVSPQHRRMGIGLKLASRMEDWCKEQGVEYVYFATTKDNEPSLKLFTQQLQYTPFRYPALVGHPVWHHSLRLPSHIEVTKLSVDAAVAMYRSVMTTEEFFPADIDAVLNHKLCAGTWVATLREDRPWSSCFGGGSCRVSENVGTIESSFGDENENSYDGRPRPKSWAVISLWKCNEIFTMQLKGAPLHKRTGALISRCVDKMVPWCKIPSFPDIFNPFGVQFMFGLHAEGPRGPELFRSLCRHAHNVSRKDGCQVLMTEVGGTDPLKPYIPRWEKFSSDDDVWCVKNLVQLGQDDSYRGCSKDSSGRRDIAAPVHGSSYDWCKTSCPRTSTMFIDPRDV</sequence>
<dbReference type="PANTHER" id="PTHR47370">
    <property type="entry name" value="ACYL-COA N-ACYLTRANSFERASES (NAT) SUPERFAMILY PROTEIN"/>
    <property type="match status" value="1"/>
</dbReference>